<dbReference type="NCBIfam" id="TIGR00229">
    <property type="entry name" value="sensory_box"/>
    <property type="match status" value="1"/>
</dbReference>
<evidence type="ECO:0000256" key="6">
    <source>
        <dbReference type="ARBA" id="ARBA00023163"/>
    </source>
</evidence>
<dbReference type="Gene3D" id="3.40.50.300">
    <property type="entry name" value="P-loop containing nucleotide triphosphate hydrolases"/>
    <property type="match status" value="1"/>
</dbReference>
<comment type="caution">
    <text evidence="11">The sequence shown here is derived from an EMBL/GenBank/DDBJ whole genome shotgun (WGS) entry which is preliminary data.</text>
</comment>
<dbReference type="Gene3D" id="1.10.8.60">
    <property type="match status" value="1"/>
</dbReference>
<dbReference type="AlphaFoldDB" id="W7L378"/>
<dbReference type="SMART" id="SM00382">
    <property type="entry name" value="AAA"/>
    <property type="match status" value="1"/>
</dbReference>
<keyword evidence="3" id="KW-0067">ATP-binding</keyword>
<dbReference type="InterPro" id="IPR003593">
    <property type="entry name" value="AAA+_ATPase"/>
</dbReference>
<accession>W7L378</accession>
<dbReference type="GO" id="GO:0003677">
    <property type="term" value="F:DNA binding"/>
    <property type="evidence" value="ECO:0007669"/>
    <property type="project" value="UniProtKB-KW"/>
</dbReference>
<dbReference type="GO" id="GO:0005524">
    <property type="term" value="F:ATP binding"/>
    <property type="evidence" value="ECO:0007669"/>
    <property type="project" value="UniProtKB-KW"/>
</dbReference>
<dbReference type="PROSITE" id="PS50113">
    <property type="entry name" value="PAC"/>
    <property type="match status" value="1"/>
</dbReference>
<dbReference type="PATRIC" id="fig|1307436.3.peg.163"/>
<dbReference type="Gene3D" id="1.10.10.60">
    <property type="entry name" value="Homeodomain-like"/>
    <property type="match status" value="1"/>
</dbReference>
<protein>
    <recommendedName>
        <fullName evidence="7">HTH-type transcriptional regulatory protein TyrR</fullName>
    </recommendedName>
</protein>
<dbReference type="PROSITE" id="PS00675">
    <property type="entry name" value="SIGMA54_INTERACT_1"/>
    <property type="match status" value="1"/>
</dbReference>
<keyword evidence="1" id="KW-0547">Nucleotide-binding</keyword>
<evidence type="ECO:0000256" key="5">
    <source>
        <dbReference type="ARBA" id="ARBA00023125"/>
    </source>
</evidence>
<evidence type="ECO:0000313" key="12">
    <source>
        <dbReference type="Proteomes" id="UP000019270"/>
    </source>
</evidence>
<dbReference type="Proteomes" id="UP000019270">
    <property type="component" value="Unassembled WGS sequence"/>
</dbReference>
<dbReference type="SUPFAM" id="SSF52540">
    <property type="entry name" value="P-loop containing nucleoside triphosphate hydrolases"/>
    <property type="match status" value="1"/>
</dbReference>
<feature type="domain" description="PAS" evidence="9">
    <location>
        <begin position="48"/>
        <end position="93"/>
    </location>
</feature>
<evidence type="ECO:0000259" key="10">
    <source>
        <dbReference type="PROSITE" id="PS50113"/>
    </source>
</evidence>
<name>W7L378_CYTFI</name>
<dbReference type="SUPFAM" id="SSF55785">
    <property type="entry name" value="PYP-like sensor domain (PAS domain)"/>
    <property type="match status" value="1"/>
</dbReference>
<feature type="domain" description="Sigma-54 factor interaction" evidence="8">
    <location>
        <begin position="198"/>
        <end position="427"/>
    </location>
</feature>
<reference evidence="11 12" key="2">
    <citation type="journal article" date="2016" name="Sci. Rep.">
        <title>A novel serine protease, Sep1, from Bacillus firmus DS-1 has nematicidal activity and degrades multiple intestinal-associated nematode proteins.</title>
        <authorList>
            <person name="Geng C."/>
            <person name="Nie X."/>
            <person name="Tang Z."/>
            <person name="Zhang Y."/>
            <person name="Lin J."/>
            <person name="Sun M."/>
            <person name="Peng D."/>
        </authorList>
    </citation>
    <scope>NUCLEOTIDE SEQUENCE [LARGE SCALE GENOMIC DNA]</scope>
    <source>
        <strain evidence="11 12">DS1</strain>
    </source>
</reference>
<dbReference type="PROSITE" id="PS50112">
    <property type="entry name" value="PAS"/>
    <property type="match status" value="1"/>
</dbReference>
<evidence type="ECO:0000256" key="4">
    <source>
        <dbReference type="ARBA" id="ARBA00023015"/>
    </source>
</evidence>
<dbReference type="InterPro" id="IPR058031">
    <property type="entry name" value="AAA_lid_NorR"/>
</dbReference>
<evidence type="ECO:0000259" key="9">
    <source>
        <dbReference type="PROSITE" id="PS50112"/>
    </source>
</evidence>
<dbReference type="PROSITE" id="PS50045">
    <property type="entry name" value="SIGMA54_INTERACT_4"/>
    <property type="match status" value="1"/>
</dbReference>
<dbReference type="PANTHER" id="PTHR32071">
    <property type="entry name" value="TRANSCRIPTIONAL REGULATORY PROTEIN"/>
    <property type="match status" value="1"/>
</dbReference>
<evidence type="ECO:0000256" key="7">
    <source>
        <dbReference type="ARBA" id="ARBA00029500"/>
    </source>
</evidence>
<dbReference type="InterPro" id="IPR030828">
    <property type="entry name" value="HTH_TyrR"/>
</dbReference>
<dbReference type="InterPro" id="IPR025943">
    <property type="entry name" value="Sigma_54_int_dom_ATP-bd_2"/>
</dbReference>
<evidence type="ECO:0000256" key="2">
    <source>
        <dbReference type="ARBA" id="ARBA00022797"/>
    </source>
</evidence>
<dbReference type="Pfam" id="PF00989">
    <property type="entry name" value="PAS"/>
    <property type="match status" value="1"/>
</dbReference>
<reference evidence="12" key="1">
    <citation type="submission" date="2013-03" db="EMBL/GenBank/DDBJ databases">
        <title>Draft genome sequence of Bacillus firmus DS1.</title>
        <authorList>
            <person name="Peng D."/>
            <person name="Zhu L."/>
            <person name="Sun M."/>
        </authorList>
    </citation>
    <scope>NUCLEOTIDE SEQUENCE [LARGE SCALE GENOMIC DNA]</scope>
    <source>
        <strain evidence="12">DS1</strain>
    </source>
</reference>
<dbReference type="CDD" id="cd00009">
    <property type="entry name" value="AAA"/>
    <property type="match status" value="1"/>
</dbReference>
<dbReference type="SMART" id="SM00091">
    <property type="entry name" value="PAS"/>
    <property type="match status" value="1"/>
</dbReference>
<keyword evidence="6" id="KW-0804">Transcription</keyword>
<dbReference type="RefSeq" id="WP_035325750.1">
    <property type="nucleotide sequence ID" value="NZ_APVL01000001.1"/>
</dbReference>
<dbReference type="OrthoDB" id="9771372at2"/>
<dbReference type="InterPro" id="IPR025944">
    <property type="entry name" value="Sigma_54_int_dom_CS"/>
</dbReference>
<dbReference type="InterPro" id="IPR025662">
    <property type="entry name" value="Sigma_54_int_dom_ATP-bd_1"/>
</dbReference>
<dbReference type="InterPro" id="IPR013767">
    <property type="entry name" value="PAS_fold"/>
</dbReference>
<dbReference type="PROSITE" id="PS00676">
    <property type="entry name" value="SIGMA54_INTERACT_2"/>
    <property type="match status" value="1"/>
</dbReference>
<dbReference type="InterPro" id="IPR009057">
    <property type="entry name" value="Homeodomain-like_sf"/>
</dbReference>
<dbReference type="InterPro" id="IPR027417">
    <property type="entry name" value="P-loop_NTPase"/>
</dbReference>
<sequence>MPREKLFSSQEFLKELLETIKNSPLHSLDKRETETGLLNIFEEIKKLNEGDYKQVCDELYDGIYISDGEGKTLYVNKAYSRITGLAPDLVLNKYVGDLMKEGLYKNAITPEIIRTKKPINAVAEIRTGVKVLTSGNPIFDQKGNIKKVVVINRDMSDLLEMQEKLAASEKRMQEVEKDKLKNQYEIEHLRKLQTSKSLIGESQEMKPVIQMIHQVANLDVTVLITGETGVGKEVVANEIYMNSERHGKPFIKINCAAIPASLLESELFGYESGSFTGASSKGKIGMFELADKGTLLLDEIGEMPIELQSKLLRIIQEKEVTRIGGTKPIKFNVRILASTNCDLYELVKEGKFREDLYFRLNVFPIHIPPLRIRSEDIEILVRHYLDIYNAKYSKEVQLEKEVFEVFKGYNWPGNIRELQNVVERMVIVSEKFKRFSADHAMKLLNIELDGVKTVNEGLSLKKIVEKVEKETIEKAIKLYGSTRKAAAILEVDQSTIVKKAKKLGISLSDAKSNHI</sequence>
<dbReference type="Pfam" id="PF18024">
    <property type="entry name" value="HTH_50"/>
    <property type="match status" value="1"/>
</dbReference>
<keyword evidence="4" id="KW-0805">Transcription regulation</keyword>
<evidence type="ECO:0000256" key="1">
    <source>
        <dbReference type="ARBA" id="ARBA00022741"/>
    </source>
</evidence>
<dbReference type="SUPFAM" id="SSF46689">
    <property type="entry name" value="Homeodomain-like"/>
    <property type="match status" value="1"/>
</dbReference>
<evidence type="ECO:0000256" key="3">
    <source>
        <dbReference type="ARBA" id="ARBA00022840"/>
    </source>
</evidence>
<dbReference type="InterPro" id="IPR000014">
    <property type="entry name" value="PAS"/>
</dbReference>
<dbReference type="GO" id="GO:0006355">
    <property type="term" value="P:regulation of DNA-templated transcription"/>
    <property type="evidence" value="ECO:0007669"/>
    <property type="project" value="InterPro"/>
</dbReference>
<proteinExistence type="predicted"/>
<organism evidence="11 12">
    <name type="scientific">Cytobacillus firmus DS1</name>
    <dbReference type="NCBI Taxonomy" id="1307436"/>
    <lineage>
        <taxon>Bacteria</taxon>
        <taxon>Bacillati</taxon>
        <taxon>Bacillota</taxon>
        <taxon>Bacilli</taxon>
        <taxon>Bacillales</taxon>
        <taxon>Bacillaceae</taxon>
        <taxon>Cytobacillus</taxon>
    </lineage>
</organism>
<dbReference type="Pfam" id="PF00158">
    <property type="entry name" value="Sigma54_activat"/>
    <property type="match status" value="1"/>
</dbReference>
<keyword evidence="5" id="KW-0238">DNA-binding</keyword>
<keyword evidence="2" id="KW-0058">Aromatic hydrocarbons catabolism</keyword>
<dbReference type="PROSITE" id="PS00688">
    <property type="entry name" value="SIGMA54_INTERACT_3"/>
    <property type="match status" value="1"/>
</dbReference>
<dbReference type="Pfam" id="PF25601">
    <property type="entry name" value="AAA_lid_14"/>
    <property type="match status" value="1"/>
</dbReference>
<gene>
    <name evidence="11" type="ORF">PBF_00730</name>
</gene>
<dbReference type="PANTHER" id="PTHR32071:SF57">
    <property type="entry name" value="C4-DICARBOXYLATE TRANSPORT TRANSCRIPTIONAL REGULATORY PROTEIN DCTD"/>
    <property type="match status" value="1"/>
</dbReference>
<dbReference type="InterPro" id="IPR035965">
    <property type="entry name" value="PAS-like_dom_sf"/>
</dbReference>
<dbReference type="InterPro" id="IPR000700">
    <property type="entry name" value="PAS-assoc_C"/>
</dbReference>
<dbReference type="InterPro" id="IPR002078">
    <property type="entry name" value="Sigma_54_int"/>
</dbReference>
<dbReference type="Gene3D" id="3.30.450.20">
    <property type="entry name" value="PAS domain"/>
    <property type="match status" value="1"/>
</dbReference>
<feature type="domain" description="PAC" evidence="10">
    <location>
        <begin position="115"/>
        <end position="167"/>
    </location>
</feature>
<evidence type="ECO:0000313" key="11">
    <source>
        <dbReference type="EMBL" id="EWG12903.1"/>
    </source>
</evidence>
<dbReference type="CDD" id="cd00130">
    <property type="entry name" value="PAS"/>
    <property type="match status" value="1"/>
</dbReference>
<dbReference type="eggNOG" id="COG3829">
    <property type="taxonomic scope" value="Bacteria"/>
</dbReference>
<dbReference type="EMBL" id="APVL01000001">
    <property type="protein sequence ID" value="EWG12903.1"/>
    <property type="molecule type" value="Genomic_DNA"/>
</dbReference>
<dbReference type="FunFam" id="3.40.50.300:FF:000006">
    <property type="entry name" value="DNA-binding transcriptional regulator NtrC"/>
    <property type="match status" value="1"/>
</dbReference>
<evidence type="ECO:0000259" key="8">
    <source>
        <dbReference type="PROSITE" id="PS50045"/>
    </source>
</evidence>